<reference evidence="3 4" key="1">
    <citation type="journal article" date="2014" name="Genome Announc.">
        <title>Genome Sequence of Yersinia similis Y228T, a Member of the Yersinia pseudotuberculosis Complex.</title>
        <authorList>
            <person name="Sprague L.D."/>
            <person name="Neubauer H."/>
        </authorList>
    </citation>
    <scope>NUCLEOTIDE SEQUENCE [LARGE SCALE GENOMIC DNA]</scope>
    <source>
        <strain evidence="3 4">228</strain>
    </source>
</reference>
<keyword evidence="4" id="KW-1185">Reference proteome</keyword>
<organism evidence="3 4">
    <name type="scientific">Yersinia similis</name>
    <dbReference type="NCBI Taxonomy" id="367190"/>
    <lineage>
        <taxon>Bacteria</taxon>
        <taxon>Pseudomonadati</taxon>
        <taxon>Pseudomonadota</taxon>
        <taxon>Gammaproteobacteria</taxon>
        <taxon>Enterobacterales</taxon>
        <taxon>Yersiniaceae</taxon>
        <taxon>Yersinia</taxon>
    </lineage>
</organism>
<feature type="compositionally biased region" description="Polar residues" evidence="1">
    <location>
        <begin position="343"/>
        <end position="358"/>
    </location>
</feature>
<evidence type="ECO:0000313" key="3">
    <source>
        <dbReference type="EMBL" id="AHK21533.1"/>
    </source>
</evidence>
<sequence>MIIGFGNNVVSSLASDITASQTRITVMPGTGKIFQKLLTTDISNDSISHNIYAKITLTDSQQSVYEICHLIAVSQDILTVVRGQEGTTAKGWSLNDVVANFATRGSEQHFVQVEQLQAGDYLSAVAGGTENNLTISLPSTSSANDWVLRSPILVLPTKTNTGQATLMVTLAGRVMGTYPLCKGNHVPLWAGDIVKNVPVVVVFAPEMSSFLVLNPGNGVVDEALFLKKSANGEDIPDKPQFAHNIGVYTQTESDERYHLPVGIQLPWPSDIPPEGWTISAGQSFDTTRYPKLALVYPSGRLPDMRGQTIKGKPDGREALSTEQDGNKSHTHTGRVSETDLGRRQTSTFDYGTKSTTTGGRHVHGVPQGSRYGGRGIYTSGDDETSSAFNWPPSQEAGDHAHSTHIGPHDHFVDIGPHGHDITIYAEGNNETTVKNIAFNYIVRCA</sequence>
<dbReference type="Gene3D" id="3.90.1340.10">
    <property type="entry name" value="Phage tail collar domain"/>
    <property type="match status" value="1"/>
</dbReference>
<dbReference type="Proteomes" id="UP000019439">
    <property type="component" value="Chromosome"/>
</dbReference>
<protein>
    <submittedName>
        <fullName evidence="3">Tail protein</fullName>
    </submittedName>
</protein>
<dbReference type="InterPro" id="IPR037053">
    <property type="entry name" value="Phage_tail_collar_dom_sf"/>
</dbReference>
<feature type="domain" description="Phage tail collar" evidence="2">
    <location>
        <begin position="265"/>
        <end position="309"/>
    </location>
</feature>
<evidence type="ECO:0000313" key="4">
    <source>
        <dbReference type="Proteomes" id="UP000019439"/>
    </source>
</evidence>
<dbReference type="EMBL" id="CP007230">
    <property type="protein sequence ID" value="AHK21533.1"/>
    <property type="molecule type" value="Genomic_DNA"/>
</dbReference>
<dbReference type="RefSeq" id="WP_025384149.1">
    <property type="nucleotide sequence ID" value="NZ_CGBP01000003.1"/>
</dbReference>
<dbReference type="PANTHER" id="PTHR35191">
    <property type="entry name" value="PROPHAGE SIDE TAIL FIBER PROTEIN HOMOLOG STFQ-RELATED"/>
    <property type="match status" value="1"/>
</dbReference>
<proteinExistence type="predicted"/>
<evidence type="ECO:0000259" key="2">
    <source>
        <dbReference type="Pfam" id="PF07484"/>
    </source>
</evidence>
<feature type="compositionally biased region" description="Basic and acidic residues" evidence="1">
    <location>
        <begin position="311"/>
        <end position="327"/>
    </location>
</feature>
<evidence type="ECO:0000256" key="1">
    <source>
        <dbReference type="SAM" id="MobiDB-lite"/>
    </source>
</evidence>
<dbReference type="GeneID" id="96665916"/>
<dbReference type="InterPro" id="IPR051934">
    <property type="entry name" value="Phage_Tail_Fiber_Structural"/>
</dbReference>
<gene>
    <name evidence="3" type="ORF">BF17_21375</name>
</gene>
<feature type="region of interest" description="Disordered" evidence="1">
    <location>
        <begin position="303"/>
        <end position="374"/>
    </location>
</feature>
<name>A0ABM5Q304_9GAMM</name>
<dbReference type="Pfam" id="PF07484">
    <property type="entry name" value="Collar"/>
    <property type="match status" value="1"/>
</dbReference>
<accession>A0ABM5Q304</accession>
<dbReference type="PANTHER" id="PTHR35191:SF1">
    <property type="entry name" value="PROPHAGE SIDE TAIL FIBER PROTEIN HOMOLOG STFQ-RELATED"/>
    <property type="match status" value="1"/>
</dbReference>
<dbReference type="SUPFAM" id="SSF88874">
    <property type="entry name" value="Receptor-binding domain of short tail fibre protein gp12"/>
    <property type="match status" value="1"/>
</dbReference>
<dbReference type="InterPro" id="IPR011083">
    <property type="entry name" value="Phage_tail_collar_dom"/>
</dbReference>